<comment type="caution">
    <text evidence="4">The sequence shown here is derived from an EMBL/GenBank/DDBJ whole genome shotgun (WGS) entry which is preliminary data.</text>
</comment>
<evidence type="ECO:0000259" key="3">
    <source>
        <dbReference type="Pfam" id="PF22725"/>
    </source>
</evidence>
<dbReference type="InterPro" id="IPR055170">
    <property type="entry name" value="GFO_IDH_MocA-like_dom"/>
</dbReference>
<organism evidence="4 5">
    <name type="scientific">Streptomyces marianii</name>
    <dbReference type="NCBI Taxonomy" id="1817406"/>
    <lineage>
        <taxon>Bacteria</taxon>
        <taxon>Bacillati</taxon>
        <taxon>Actinomycetota</taxon>
        <taxon>Actinomycetes</taxon>
        <taxon>Kitasatosporales</taxon>
        <taxon>Streptomycetaceae</taxon>
        <taxon>Streptomyces</taxon>
    </lineage>
</organism>
<dbReference type="SUPFAM" id="SSF55347">
    <property type="entry name" value="Glyceraldehyde-3-phosphate dehydrogenase-like, C-terminal domain"/>
    <property type="match status" value="1"/>
</dbReference>
<evidence type="ECO:0000313" key="5">
    <source>
        <dbReference type="Proteomes" id="UP000305921"/>
    </source>
</evidence>
<dbReference type="InterPro" id="IPR036291">
    <property type="entry name" value="NAD(P)-bd_dom_sf"/>
</dbReference>
<dbReference type="PANTHER" id="PTHR43818:SF11">
    <property type="entry name" value="BCDNA.GH03377"/>
    <property type="match status" value="1"/>
</dbReference>
<feature type="domain" description="GFO/IDH/MocA-like oxidoreductase" evidence="3">
    <location>
        <begin position="143"/>
        <end position="242"/>
    </location>
</feature>
<evidence type="ECO:0000256" key="1">
    <source>
        <dbReference type="ARBA" id="ARBA00023002"/>
    </source>
</evidence>
<proteinExistence type="predicted"/>
<dbReference type="Proteomes" id="UP000305921">
    <property type="component" value="Unassembled WGS sequence"/>
</dbReference>
<keyword evidence="5" id="KW-1185">Reference proteome</keyword>
<sequence>MTRLRIGLIGTGPWAERTQAPALAAHPGAVLSGVWGRRPEAAAALASAHGVEAYEDVDALIGASDAVAFALPPDVQAPLAARAAAAGRHLLLDKPVATTVSGAREVVAAAEGTGVASVVFCTLRFAADTAPWIAEQGAAGGWFTGRAHWLSSLFGPGSAGPYAASPWRREKGGLWDVGPHVLSVLLPVLGDITELTALRGPADTAHLAFRHASGASSTATVGLSAPPEAAGASIDLYGERGRVPMPPWSDAVGSFRSAVDALLQSVRTGDPHACDVRLGLRITEILAQAEERLQKARPGAAGG</sequence>
<dbReference type="PANTHER" id="PTHR43818">
    <property type="entry name" value="BCDNA.GH03377"/>
    <property type="match status" value="1"/>
</dbReference>
<accession>A0A5R9EEV2</accession>
<dbReference type="InterPro" id="IPR000683">
    <property type="entry name" value="Gfo/Idh/MocA-like_OxRdtase_N"/>
</dbReference>
<dbReference type="AlphaFoldDB" id="A0A5R9EEV2"/>
<evidence type="ECO:0000259" key="2">
    <source>
        <dbReference type="Pfam" id="PF01408"/>
    </source>
</evidence>
<dbReference type="EMBL" id="VAWE01000001">
    <property type="protein sequence ID" value="TLQ46423.1"/>
    <property type="molecule type" value="Genomic_DNA"/>
</dbReference>
<dbReference type="GO" id="GO:0016491">
    <property type="term" value="F:oxidoreductase activity"/>
    <property type="evidence" value="ECO:0007669"/>
    <property type="project" value="UniProtKB-KW"/>
</dbReference>
<dbReference type="Pfam" id="PF01408">
    <property type="entry name" value="GFO_IDH_MocA"/>
    <property type="match status" value="1"/>
</dbReference>
<name>A0A5R9EEV2_9ACTN</name>
<dbReference type="OrthoDB" id="3815872at2"/>
<dbReference type="RefSeq" id="WP_138055740.1">
    <property type="nucleotide sequence ID" value="NZ_VAWE01000001.1"/>
</dbReference>
<dbReference type="SUPFAM" id="SSF51735">
    <property type="entry name" value="NAD(P)-binding Rossmann-fold domains"/>
    <property type="match status" value="1"/>
</dbReference>
<dbReference type="Gene3D" id="3.30.360.10">
    <property type="entry name" value="Dihydrodipicolinate Reductase, domain 2"/>
    <property type="match status" value="1"/>
</dbReference>
<keyword evidence="1" id="KW-0560">Oxidoreductase</keyword>
<gene>
    <name evidence="4" type="ORF">FEF34_28700</name>
</gene>
<evidence type="ECO:0000313" key="4">
    <source>
        <dbReference type="EMBL" id="TLQ46423.1"/>
    </source>
</evidence>
<dbReference type="GO" id="GO:0000166">
    <property type="term" value="F:nucleotide binding"/>
    <property type="evidence" value="ECO:0007669"/>
    <property type="project" value="InterPro"/>
</dbReference>
<dbReference type="InterPro" id="IPR050463">
    <property type="entry name" value="Gfo/Idh/MocA_oxidrdct_glycsds"/>
</dbReference>
<protein>
    <submittedName>
        <fullName evidence="4">Gfo/Idh/MocA family oxidoreductase</fullName>
    </submittedName>
</protein>
<reference evidence="4 5" key="1">
    <citation type="submission" date="2019-05" db="EMBL/GenBank/DDBJ databases">
        <title>Streptomyces marianii sp. nov., a novel marine actinomycete from southern coast of India.</title>
        <authorList>
            <person name="Iniyan A.M."/>
            <person name="Wink J."/>
            <person name="Ramprasad E."/>
            <person name="Ramana C.V."/>
            <person name="Bunk B."/>
            <person name="Sproer C."/>
            <person name="Joseph F.-J.R.S."/>
            <person name="Vincent S.G.P."/>
        </authorList>
    </citation>
    <scope>NUCLEOTIDE SEQUENCE [LARGE SCALE GENOMIC DNA]</scope>
    <source>
        <strain evidence="4 5">ICN19</strain>
    </source>
</reference>
<dbReference type="Pfam" id="PF22725">
    <property type="entry name" value="GFO_IDH_MocA_C3"/>
    <property type="match status" value="1"/>
</dbReference>
<dbReference type="Gene3D" id="3.40.50.720">
    <property type="entry name" value="NAD(P)-binding Rossmann-like Domain"/>
    <property type="match status" value="1"/>
</dbReference>
<feature type="domain" description="Gfo/Idh/MocA-like oxidoreductase N-terminal" evidence="2">
    <location>
        <begin position="4"/>
        <end position="116"/>
    </location>
</feature>